<dbReference type="GO" id="GO:0016301">
    <property type="term" value="F:kinase activity"/>
    <property type="evidence" value="ECO:0007669"/>
    <property type="project" value="UniProtKB-KW"/>
</dbReference>
<dbReference type="Gene3D" id="3.30.420.40">
    <property type="match status" value="2"/>
</dbReference>
<keyword evidence="7" id="KW-1185">Reference proteome</keyword>
<feature type="domain" description="Carbohydrate kinase FGGY C-terminal" evidence="5">
    <location>
        <begin position="262"/>
        <end position="450"/>
    </location>
</feature>
<dbReference type="PANTHER" id="PTHR43095">
    <property type="entry name" value="SUGAR KINASE"/>
    <property type="match status" value="1"/>
</dbReference>
<evidence type="ECO:0000259" key="4">
    <source>
        <dbReference type="Pfam" id="PF00370"/>
    </source>
</evidence>
<feature type="domain" description="Carbohydrate kinase FGGY N-terminal" evidence="4">
    <location>
        <begin position="3"/>
        <end position="251"/>
    </location>
</feature>
<dbReference type="SUPFAM" id="SSF53067">
    <property type="entry name" value="Actin-like ATPase domain"/>
    <property type="match status" value="2"/>
</dbReference>
<keyword evidence="3 6" id="KW-0418">Kinase</keyword>
<dbReference type="InterPro" id="IPR018485">
    <property type="entry name" value="FGGY_C"/>
</dbReference>
<dbReference type="RefSeq" id="WP_379562868.1">
    <property type="nucleotide sequence ID" value="NZ_JBHUMX010000041.1"/>
</dbReference>
<dbReference type="Pfam" id="PF00370">
    <property type="entry name" value="FGGY_N"/>
    <property type="match status" value="1"/>
</dbReference>
<name>A0ABW5Q3Z8_9BACI</name>
<reference evidence="7" key="1">
    <citation type="journal article" date="2019" name="Int. J. Syst. Evol. Microbiol.">
        <title>The Global Catalogue of Microorganisms (GCM) 10K type strain sequencing project: providing services to taxonomists for standard genome sequencing and annotation.</title>
        <authorList>
            <consortium name="The Broad Institute Genomics Platform"/>
            <consortium name="The Broad Institute Genome Sequencing Center for Infectious Disease"/>
            <person name="Wu L."/>
            <person name="Ma J."/>
        </authorList>
    </citation>
    <scope>NUCLEOTIDE SEQUENCE [LARGE SCALE GENOMIC DNA]</scope>
    <source>
        <strain evidence="7">TISTR 1858</strain>
    </source>
</reference>
<dbReference type="Pfam" id="PF02782">
    <property type="entry name" value="FGGY_C"/>
    <property type="match status" value="1"/>
</dbReference>
<dbReference type="InterPro" id="IPR018484">
    <property type="entry name" value="FGGY_N"/>
</dbReference>
<dbReference type="PIRSF" id="PIRSF000538">
    <property type="entry name" value="GlpK"/>
    <property type="match status" value="1"/>
</dbReference>
<dbReference type="CDD" id="cd07802">
    <property type="entry name" value="ASKHA_NBD_FGGY_EcLyxK-like"/>
    <property type="match status" value="1"/>
</dbReference>
<keyword evidence="2 6" id="KW-0808">Transferase</keyword>
<accession>A0ABW5Q3Z8</accession>
<evidence type="ECO:0000313" key="6">
    <source>
        <dbReference type="EMBL" id="MFD2630032.1"/>
    </source>
</evidence>
<comment type="similarity">
    <text evidence="1">Belongs to the FGGY kinase family.</text>
</comment>
<dbReference type="EMBL" id="JBHUMX010000041">
    <property type="protein sequence ID" value="MFD2630032.1"/>
    <property type="molecule type" value="Genomic_DNA"/>
</dbReference>
<comment type="caution">
    <text evidence="6">The sequence shown here is derived from an EMBL/GenBank/DDBJ whole genome shotgun (WGS) entry which is preliminary data.</text>
</comment>
<evidence type="ECO:0000256" key="1">
    <source>
        <dbReference type="ARBA" id="ARBA00009156"/>
    </source>
</evidence>
<evidence type="ECO:0000256" key="2">
    <source>
        <dbReference type="ARBA" id="ARBA00022679"/>
    </source>
</evidence>
<evidence type="ECO:0000313" key="7">
    <source>
        <dbReference type="Proteomes" id="UP001597451"/>
    </source>
</evidence>
<dbReference type="InterPro" id="IPR000577">
    <property type="entry name" value="Carb_kinase_FGGY"/>
</dbReference>
<organism evidence="6 7">
    <name type="scientific">Oceanobacillus kapialis</name>
    <dbReference type="NCBI Taxonomy" id="481353"/>
    <lineage>
        <taxon>Bacteria</taxon>
        <taxon>Bacillati</taxon>
        <taxon>Bacillota</taxon>
        <taxon>Bacilli</taxon>
        <taxon>Bacillales</taxon>
        <taxon>Bacillaceae</taxon>
        <taxon>Oceanobacillus</taxon>
    </lineage>
</organism>
<protein>
    <submittedName>
        <fullName evidence="6">FGGY-family carbohydrate kinase</fullName>
        <ecNumber evidence="6">2.7.1.-</ecNumber>
    </submittedName>
</protein>
<dbReference type="EC" id="2.7.1.-" evidence="6"/>
<evidence type="ECO:0000256" key="3">
    <source>
        <dbReference type="ARBA" id="ARBA00022777"/>
    </source>
</evidence>
<dbReference type="Proteomes" id="UP001597451">
    <property type="component" value="Unassembled WGS sequence"/>
</dbReference>
<sequence length="518" mass="56821">MNYLIGIDAGNTSIKTLIFDENGNEISSAGSKSVRLKARGKGFEEFGIDELWEETHACINRTIQKSGINPKQIVGIGVTSFGNGLVPLGKNGETIAPGAFSHDYRANDIIELYKKEGSFDRINEITKGTVFAGSPAPILRWFKDHEPEVYEKIGAVLTFKDFIMYKLTDVFATDANNFGGSSMLDTVNLEYSKELLDLYGIPEMFDKLPKLAQEPSEIIGHVTEEAEQLTGLPSGTPVVAGMMDVFSCLVGAGATGDKTVTAVAGTWSINLAHSENIVPNASANMPYLKKGEYVNASWTGASGVNYEWFTKVLGGNAKIEAEYKGISYYEVINELIASVPLEEAKVLFHPFVAQPSVHPEAKANFFNVDQNTTYAELAYALAEGVAFIHRYHINFLRSSGIDAEKVRLTGGIARSKEWASIFANVLELPIEVVKCEEVGALGVAIVAGVATGVYKDYEDAFAKAVKVMPAVQPNPNTYKQYNKRYKEWTLLVELMKQFWDKKLELEANSDESDEAIHA</sequence>
<dbReference type="InterPro" id="IPR043129">
    <property type="entry name" value="ATPase_NBD"/>
</dbReference>
<evidence type="ECO:0000259" key="5">
    <source>
        <dbReference type="Pfam" id="PF02782"/>
    </source>
</evidence>
<dbReference type="InterPro" id="IPR050406">
    <property type="entry name" value="FGGY_Carb_Kinase"/>
</dbReference>
<dbReference type="PANTHER" id="PTHR43095:SF3">
    <property type="entry name" value="L-XYLULOSE_3-KETO-L-GULONATE KINASE"/>
    <property type="match status" value="1"/>
</dbReference>
<proteinExistence type="inferred from homology"/>
<gene>
    <name evidence="6" type="ORF">ACFSUN_14695</name>
</gene>